<evidence type="ECO:0000256" key="3">
    <source>
        <dbReference type="ARBA" id="ARBA00010683"/>
    </source>
</evidence>
<keyword evidence="13" id="KW-1185">Reference proteome</keyword>
<dbReference type="InterPro" id="IPR015679">
    <property type="entry name" value="PLipase_D_fam"/>
</dbReference>
<feature type="domain" description="PLD phosphodiesterase" evidence="11">
    <location>
        <begin position="692"/>
        <end position="708"/>
    </location>
</feature>
<dbReference type="GO" id="GO:0005886">
    <property type="term" value="C:plasma membrane"/>
    <property type="evidence" value="ECO:0007669"/>
    <property type="project" value="TreeGrafter"/>
</dbReference>
<dbReference type="PROSITE" id="PS50035">
    <property type="entry name" value="PLD"/>
    <property type="match status" value="1"/>
</dbReference>
<evidence type="ECO:0000313" key="13">
    <source>
        <dbReference type="Proteomes" id="UP001210211"/>
    </source>
</evidence>
<feature type="compositionally biased region" description="Polar residues" evidence="9">
    <location>
        <begin position="19"/>
        <end position="38"/>
    </location>
</feature>
<feature type="compositionally biased region" description="Polar residues" evidence="9">
    <location>
        <begin position="54"/>
        <end position="66"/>
    </location>
</feature>
<dbReference type="Proteomes" id="UP001210211">
    <property type="component" value="Unassembled WGS sequence"/>
</dbReference>
<organism evidence="12 13">
    <name type="scientific">Rhynchospora tenuis</name>
    <dbReference type="NCBI Taxonomy" id="198213"/>
    <lineage>
        <taxon>Eukaryota</taxon>
        <taxon>Viridiplantae</taxon>
        <taxon>Streptophyta</taxon>
        <taxon>Embryophyta</taxon>
        <taxon>Tracheophyta</taxon>
        <taxon>Spermatophyta</taxon>
        <taxon>Magnoliopsida</taxon>
        <taxon>Liliopsida</taxon>
        <taxon>Poales</taxon>
        <taxon>Cyperaceae</taxon>
        <taxon>Cyperoideae</taxon>
        <taxon>Rhynchosporeae</taxon>
        <taxon>Rhynchospora</taxon>
    </lineage>
</organism>
<reference evidence="12 13" key="1">
    <citation type="journal article" date="2022" name="Cell">
        <title>Repeat-based holocentromeres influence genome architecture and karyotype evolution.</title>
        <authorList>
            <person name="Hofstatter P.G."/>
            <person name="Thangavel G."/>
            <person name="Lux T."/>
            <person name="Neumann P."/>
            <person name="Vondrak T."/>
            <person name="Novak P."/>
            <person name="Zhang M."/>
            <person name="Costa L."/>
            <person name="Castellani M."/>
            <person name="Scott A."/>
            <person name="Toegelov H."/>
            <person name="Fuchs J."/>
            <person name="Mata-Sucre Y."/>
            <person name="Dias Y."/>
            <person name="Vanzela A.L.L."/>
            <person name="Huettel B."/>
            <person name="Almeida C.C.S."/>
            <person name="Simkova H."/>
            <person name="Souza G."/>
            <person name="Pedrosa-Harand A."/>
            <person name="Macas J."/>
            <person name="Mayer K.F.X."/>
            <person name="Houben A."/>
            <person name="Marques A."/>
        </authorList>
    </citation>
    <scope>NUCLEOTIDE SEQUENCE [LARGE SCALE GENOMIC DNA]</scope>
    <source>
        <strain evidence="12">RhyTen1mFocal</strain>
    </source>
</reference>
<dbReference type="SUPFAM" id="SSF56024">
    <property type="entry name" value="Phospholipase D/nuclease"/>
    <property type="match status" value="3"/>
</dbReference>
<protein>
    <recommendedName>
        <fullName evidence="4">phospholipase D</fullName>
        <ecNumber evidence="4">3.1.4.4</ecNumber>
    </recommendedName>
</protein>
<dbReference type="EC" id="3.1.4.4" evidence="4"/>
<dbReference type="GO" id="GO:0004630">
    <property type="term" value="F:phospholipase D activity"/>
    <property type="evidence" value="ECO:0007669"/>
    <property type="project" value="UniProtKB-EC"/>
</dbReference>
<name>A0AAD6EIS0_9POAL</name>
<dbReference type="SMART" id="SM00239">
    <property type="entry name" value="C2"/>
    <property type="match status" value="1"/>
</dbReference>
<dbReference type="InterPro" id="IPR000008">
    <property type="entry name" value="C2_dom"/>
</dbReference>
<comment type="cofactor">
    <cofactor evidence="2">
        <name>Ca(2+)</name>
        <dbReference type="ChEBI" id="CHEBI:29108"/>
    </cofactor>
</comment>
<dbReference type="Gene3D" id="2.60.40.150">
    <property type="entry name" value="C2 domain"/>
    <property type="match status" value="1"/>
</dbReference>
<evidence type="ECO:0000259" key="10">
    <source>
        <dbReference type="PROSITE" id="PS50004"/>
    </source>
</evidence>
<evidence type="ECO:0000256" key="1">
    <source>
        <dbReference type="ARBA" id="ARBA00000798"/>
    </source>
</evidence>
<keyword evidence="5" id="KW-0677">Repeat</keyword>
<evidence type="ECO:0000256" key="8">
    <source>
        <dbReference type="ARBA" id="ARBA00023098"/>
    </source>
</evidence>
<sequence length="753" mass="84719">MSMSCGSSTEDDSPPPTYPNLNSSHYDPNLYPDSQPSSFHHMGSGHYHSPNPLDLNQSSSSFHHTCNDQYDMPNHLSYYPPMSSSDSISSVYDGFDYMHISDSQPEQAPPVITSLTHHQKYDLCSNYPISPISTPPASIMSVPQHNDNQIVPYNESSGSKGNSSLHVLLLHGSLDIFIRYAKNLPNKDMFHKIIGDPLLKVQKDAGPTTSDPYVIVSISDVVIASTYVIDNNENPEWDQHFCVPVAHETAEVLFTVKDKDVLGAQNIGKLSIPSERLYSGEKIDGIFPVLSPNGKPCNQGAVLSFLIQYIPVARLTMYHHGVGPDYKGVPNTYFSLRRGGKVTLYQDAHVSDNCLPNFWLKNGMQYKHNQCWRDVFDAISGATRFIYIAGWSVFHTVTLVRDGENRNMVMLGDLLKRKSQEGTREVDTRSPRVPWHDLHCKIDGPAAYDVLKNFEERWFKAAEYRGRKKIEKSYDDMLLNLKTISDICLDDAPYMSDNDSESWHVQVFRSIDSNSAKGFPNDPREANQWNLACGRNVLIDMSIHTAYLNAIRAAQHFIYIENQYFLGSSFSWDSNKDAGANNLIPIEIALKIANKIKANERKVKQLHGLAASAVLMQHALCIRYTDAIGPMQSKKTMQMMYETIYRALRESGLEDKYEPQDYLNFFCLGSREPLDRVMPDENYNSNIAQVNVDDEYVIIGSANINQRSLDGTVDTEIAMGAHQPQYTWAGKQSPPHGQVRFASSVALLDLKKS</sequence>
<dbReference type="PANTHER" id="PTHR18896">
    <property type="entry name" value="PHOSPHOLIPASE D"/>
    <property type="match status" value="1"/>
</dbReference>
<keyword evidence="6" id="KW-0378">Hydrolase</keyword>
<dbReference type="AlphaFoldDB" id="A0AAD6EIS0"/>
<dbReference type="PANTHER" id="PTHR18896:SF65">
    <property type="entry name" value="PHOSPHOLIPASE D BETA 1"/>
    <property type="match status" value="1"/>
</dbReference>
<evidence type="ECO:0000256" key="9">
    <source>
        <dbReference type="SAM" id="MobiDB-lite"/>
    </source>
</evidence>
<dbReference type="Pfam" id="PF00168">
    <property type="entry name" value="C2"/>
    <property type="match status" value="1"/>
</dbReference>
<comment type="catalytic activity">
    <reaction evidence="1">
        <text>a 1,2-diacyl-sn-glycero-3-phosphocholine + H2O = a 1,2-diacyl-sn-glycero-3-phosphate + choline + H(+)</text>
        <dbReference type="Rhea" id="RHEA:14445"/>
        <dbReference type="ChEBI" id="CHEBI:15354"/>
        <dbReference type="ChEBI" id="CHEBI:15377"/>
        <dbReference type="ChEBI" id="CHEBI:15378"/>
        <dbReference type="ChEBI" id="CHEBI:57643"/>
        <dbReference type="ChEBI" id="CHEBI:58608"/>
        <dbReference type="EC" id="3.1.4.4"/>
    </reaction>
</comment>
<proteinExistence type="inferred from homology"/>
<evidence type="ECO:0000256" key="4">
    <source>
        <dbReference type="ARBA" id="ARBA00012027"/>
    </source>
</evidence>
<evidence type="ECO:0000259" key="11">
    <source>
        <dbReference type="PROSITE" id="PS50035"/>
    </source>
</evidence>
<dbReference type="InterPro" id="IPR035892">
    <property type="entry name" value="C2_domain_sf"/>
</dbReference>
<evidence type="ECO:0000256" key="6">
    <source>
        <dbReference type="ARBA" id="ARBA00022801"/>
    </source>
</evidence>
<dbReference type="InterPro" id="IPR001736">
    <property type="entry name" value="PLipase_D/transphosphatidylase"/>
</dbReference>
<dbReference type="Gene3D" id="3.30.870.10">
    <property type="entry name" value="Endonuclease Chain A"/>
    <property type="match status" value="2"/>
</dbReference>
<evidence type="ECO:0000256" key="2">
    <source>
        <dbReference type="ARBA" id="ARBA00001913"/>
    </source>
</evidence>
<evidence type="ECO:0000313" key="12">
    <source>
        <dbReference type="EMBL" id="KAJ3686416.1"/>
    </source>
</evidence>
<keyword evidence="8" id="KW-0443">Lipid metabolism</keyword>
<dbReference type="PROSITE" id="PS50004">
    <property type="entry name" value="C2"/>
    <property type="match status" value="1"/>
</dbReference>
<dbReference type="CDD" id="cd04015">
    <property type="entry name" value="C2_plant_PLD"/>
    <property type="match status" value="1"/>
</dbReference>
<comment type="similarity">
    <text evidence="3">Belongs to the phospholipase D family. C2-PLD subfamily.</text>
</comment>
<feature type="domain" description="C2" evidence="10">
    <location>
        <begin position="152"/>
        <end position="287"/>
    </location>
</feature>
<keyword evidence="7" id="KW-0442">Lipid degradation</keyword>
<evidence type="ECO:0000256" key="7">
    <source>
        <dbReference type="ARBA" id="ARBA00022963"/>
    </source>
</evidence>
<comment type="caution">
    <text evidence="12">The sequence shown here is derived from an EMBL/GenBank/DDBJ whole genome shotgun (WGS) entry which is preliminary data.</text>
</comment>
<dbReference type="EMBL" id="JAMRDG010000002">
    <property type="protein sequence ID" value="KAJ3686416.1"/>
    <property type="molecule type" value="Genomic_DNA"/>
</dbReference>
<accession>A0AAD6EIS0</accession>
<feature type="region of interest" description="Disordered" evidence="9">
    <location>
        <begin position="1"/>
        <end position="66"/>
    </location>
</feature>
<dbReference type="GO" id="GO:0009395">
    <property type="term" value="P:phospholipid catabolic process"/>
    <property type="evidence" value="ECO:0007669"/>
    <property type="project" value="TreeGrafter"/>
</dbReference>
<dbReference type="SUPFAM" id="SSF49562">
    <property type="entry name" value="C2 domain (Calcium/lipid-binding domain, CaLB)"/>
    <property type="match status" value="1"/>
</dbReference>
<gene>
    <name evidence="12" type="ORF">LUZ61_015580</name>
</gene>
<evidence type="ECO:0000256" key="5">
    <source>
        <dbReference type="ARBA" id="ARBA00022737"/>
    </source>
</evidence>